<keyword evidence="6 9" id="KW-1133">Transmembrane helix</keyword>
<feature type="transmembrane region" description="Helical" evidence="9">
    <location>
        <begin position="485"/>
        <end position="504"/>
    </location>
</feature>
<keyword evidence="7 9" id="KW-0472">Membrane</keyword>
<feature type="transmembrane region" description="Helical" evidence="9">
    <location>
        <begin position="200"/>
        <end position="219"/>
    </location>
</feature>
<evidence type="ECO:0000256" key="2">
    <source>
        <dbReference type="ARBA" id="ARBA00008537"/>
    </source>
</evidence>
<comment type="similarity">
    <text evidence="2">Belongs to the major facilitator superfamily. EmrB family.</text>
</comment>
<comment type="subcellular location">
    <subcellularLocation>
        <location evidence="1">Cell membrane</location>
        <topology evidence="1">Multi-pass membrane protein</topology>
    </subcellularLocation>
</comment>
<dbReference type="EMBL" id="BSRI01000001">
    <property type="protein sequence ID" value="GLV53910.1"/>
    <property type="molecule type" value="Genomic_DNA"/>
</dbReference>
<feature type="transmembrane region" description="Helical" evidence="9">
    <location>
        <begin position="12"/>
        <end position="34"/>
    </location>
</feature>
<feature type="transmembrane region" description="Helical" evidence="9">
    <location>
        <begin position="54"/>
        <end position="71"/>
    </location>
</feature>
<feature type="transmembrane region" description="Helical" evidence="9">
    <location>
        <begin position="268"/>
        <end position="291"/>
    </location>
</feature>
<keyword evidence="12" id="KW-1185">Reference proteome</keyword>
<feature type="transmembrane region" description="Helical" evidence="9">
    <location>
        <begin position="333"/>
        <end position="353"/>
    </location>
</feature>
<comment type="caution">
    <text evidence="11">The sequence shown here is derived from an EMBL/GenBank/DDBJ whole genome shotgun (WGS) entry which is preliminary data.</text>
</comment>
<feature type="transmembrane region" description="Helical" evidence="9">
    <location>
        <begin position="225"/>
        <end position="247"/>
    </location>
</feature>
<dbReference type="Proteomes" id="UP001344906">
    <property type="component" value="Unassembled WGS sequence"/>
</dbReference>
<feature type="transmembrane region" description="Helical" evidence="9">
    <location>
        <begin position="103"/>
        <end position="125"/>
    </location>
</feature>
<evidence type="ECO:0000313" key="11">
    <source>
        <dbReference type="EMBL" id="GLV53910.1"/>
    </source>
</evidence>
<evidence type="ECO:0000256" key="4">
    <source>
        <dbReference type="ARBA" id="ARBA00022475"/>
    </source>
</evidence>
<dbReference type="RefSeq" id="WP_420917092.1">
    <property type="nucleotide sequence ID" value="NZ_BSRI01000001.1"/>
</dbReference>
<evidence type="ECO:0000256" key="1">
    <source>
        <dbReference type="ARBA" id="ARBA00004651"/>
    </source>
</evidence>
<organism evidence="11 12">
    <name type="scientific">Dictyobacter halimunensis</name>
    <dbReference type="NCBI Taxonomy" id="3026934"/>
    <lineage>
        <taxon>Bacteria</taxon>
        <taxon>Bacillati</taxon>
        <taxon>Chloroflexota</taxon>
        <taxon>Ktedonobacteria</taxon>
        <taxon>Ktedonobacterales</taxon>
        <taxon>Dictyobacteraceae</taxon>
        <taxon>Dictyobacter</taxon>
    </lineage>
</organism>
<dbReference type="PANTHER" id="PTHR42718:SF9">
    <property type="entry name" value="MAJOR FACILITATOR SUPERFAMILY MULTIDRUG TRANSPORTER MFSC"/>
    <property type="match status" value="1"/>
</dbReference>
<gene>
    <name evidence="11" type="ORF">KDH_07610</name>
</gene>
<evidence type="ECO:0000313" key="12">
    <source>
        <dbReference type="Proteomes" id="UP001344906"/>
    </source>
</evidence>
<dbReference type="InterPro" id="IPR011701">
    <property type="entry name" value="MFS"/>
</dbReference>
<dbReference type="InterPro" id="IPR020846">
    <property type="entry name" value="MFS_dom"/>
</dbReference>
<dbReference type="CDD" id="cd17321">
    <property type="entry name" value="MFS_MMR_MDR_like"/>
    <property type="match status" value="1"/>
</dbReference>
<evidence type="ECO:0000256" key="7">
    <source>
        <dbReference type="ARBA" id="ARBA00023136"/>
    </source>
</evidence>
<dbReference type="Pfam" id="PF07690">
    <property type="entry name" value="MFS_1"/>
    <property type="match status" value="1"/>
</dbReference>
<evidence type="ECO:0000256" key="6">
    <source>
        <dbReference type="ARBA" id="ARBA00022989"/>
    </source>
</evidence>
<keyword evidence="3" id="KW-0813">Transport</keyword>
<name>A0ABQ6FNC8_9CHLR</name>
<feature type="domain" description="Major facilitator superfamily (MFS) profile" evidence="10">
    <location>
        <begin position="12"/>
        <end position="508"/>
    </location>
</feature>
<dbReference type="NCBIfam" id="TIGR00711">
    <property type="entry name" value="efflux_EmrB"/>
    <property type="match status" value="1"/>
</dbReference>
<dbReference type="PROSITE" id="PS50850">
    <property type="entry name" value="MFS"/>
    <property type="match status" value="1"/>
</dbReference>
<accession>A0ABQ6FNC8</accession>
<feature type="transmembrane region" description="Helical" evidence="9">
    <location>
        <begin position="359"/>
        <end position="382"/>
    </location>
</feature>
<evidence type="ECO:0000256" key="5">
    <source>
        <dbReference type="ARBA" id="ARBA00022692"/>
    </source>
</evidence>
<reference evidence="11 12" key="1">
    <citation type="submission" date="2023-02" db="EMBL/GenBank/DDBJ databases">
        <title>Dictyobacter halimunensis sp. nov., a new member of the class Ktedonobacteria from forest soil in a geothermal area.</title>
        <authorList>
            <person name="Rachmania M.K."/>
            <person name="Ningsih F."/>
            <person name="Sakai Y."/>
            <person name="Yabe S."/>
            <person name="Yokota A."/>
            <person name="Sjamsuridzal W."/>
        </authorList>
    </citation>
    <scope>NUCLEOTIDE SEQUENCE [LARGE SCALE GENOMIC DNA]</scope>
    <source>
        <strain evidence="11 12">S3.2.2.5</strain>
    </source>
</reference>
<dbReference type="InterPro" id="IPR036259">
    <property type="entry name" value="MFS_trans_sf"/>
</dbReference>
<sequence>MKSVSQSIRVITLVVTCLGFFMVLLDSSVVLVALPTMQADLHAQLSDLQWTVDAYTLSFAALMLTGGSLSDRFGRKRLFLIGLVLFLIGSAFCGFTPDFNWLIVGRVMQGIGAAALSPGSLSLLVSTFSEPRARAQAIGIWTGISGLAVAAGPLVGGLLIQVSNWRAIFFVNLPLGVLALALGLPLLIESRNPNAQRIDYPGQVLVVGGLTCLIMALIQSSSQGWTSPLILGLLIVAAMLLIAFLLVESRVREPMLPLQLFANIRFSIANLSAVFLGFVIIGAMFFLTQYLQSVQGEGALDTGVRLLPITVGMFIFSPMAGRLTHRLGPRPPIILGTVLAAVGLLLLMGLEPTTDYSMLWWRLAILGTGIGFIFAPLTVVVLSNTAAAHSGLGSSILNTSRQVGVTLGTAVLGAFVVQRFGDNIVSQLVQRGVPKSTSASIASKIASAGAQAARSAALKKLQLPLSPAELHQAINQAFVDSLHGAFLIAAICMLVTAVLVGLLIRQQPAPAKSKQAAGVPATPRAEALATPELD</sequence>
<proteinExistence type="inferred from homology"/>
<dbReference type="PANTHER" id="PTHR42718">
    <property type="entry name" value="MAJOR FACILITATOR SUPERFAMILY MULTIDRUG TRANSPORTER MFSC"/>
    <property type="match status" value="1"/>
</dbReference>
<dbReference type="Gene3D" id="1.20.1720.10">
    <property type="entry name" value="Multidrug resistance protein D"/>
    <property type="match status" value="1"/>
</dbReference>
<feature type="region of interest" description="Disordered" evidence="8">
    <location>
        <begin position="512"/>
        <end position="534"/>
    </location>
</feature>
<keyword evidence="4" id="KW-1003">Cell membrane</keyword>
<evidence type="ECO:0000256" key="3">
    <source>
        <dbReference type="ARBA" id="ARBA00022448"/>
    </source>
</evidence>
<dbReference type="Gene3D" id="1.20.1250.20">
    <property type="entry name" value="MFS general substrate transporter like domains"/>
    <property type="match status" value="1"/>
</dbReference>
<protein>
    <submittedName>
        <fullName evidence="11">MFS transporter</fullName>
    </submittedName>
</protein>
<feature type="transmembrane region" description="Helical" evidence="9">
    <location>
        <begin position="303"/>
        <end position="321"/>
    </location>
</feature>
<evidence type="ECO:0000259" key="10">
    <source>
        <dbReference type="PROSITE" id="PS50850"/>
    </source>
</evidence>
<feature type="transmembrane region" description="Helical" evidence="9">
    <location>
        <begin position="167"/>
        <end position="188"/>
    </location>
</feature>
<evidence type="ECO:0000256" key="9">
    <source>
        <dbReference type="SAM" id="Phobius"/>
    </source>
</evidence>
<feature type="transmembrane region" description="Helical" evidence="9">
    <location>
        <begin position="78"/>
        <end position="97"/>
    </location>
</feature>
<evidence type="ECO:0000256" key="8">
    <source>
        <dbReference type="SAM" id="MobiDB-lite"/>
    </source>
</evidence>
<feature type="transmembrane region" description="Helical" evidence="9">
    <location>
        <begin position="403"/>
        <end position="421"/>
    </location>
</feature>
<dbReference type="InterPro" id="IPR004638">
    <property type="entry name" value="EmrB-like"/>
</dbReference>
<keyword evidence="5 9" id="KW-0812">Transmembrane</keyword>
<dbReference type="SUPFAM" id="SSF103473">
    <property type="entry name" value="MFS general substrate transporter"/>
    <property type="match status" value="1"/>
</dbReference>
<feature type="transmembrane region" description="Helical" evidence="9">
    <location>
        <begin position="137"/>
        <end position="161"/>
    </location>
</feature>